<gene>
    <name evidence="1" type="ORF">WKI67_38055</name>
</gene>
<dbReference type="Proteomes" id="UP001377168">
    <property type="component" value="Unassembled WGS sequence"/>
</dbReference>
<proteinExistence type="predicted"/>
<keyword evidence="2" id="KW-1185">Reference proteome</keyword>
<evidence type="ECO:0000313" key="1">
    <source>
        <dbReference type="EMBL" id="MEJ8639167.1"/>
    </source>
</evidence>
<reference evidence="1" key="1">
    <citation type="submission" date="2024-03" db="EMBL/GenBank/DDBJ databases">
        <title>Novel Streptomyces species of biotechnological and ecological value are a feature of Machair soil.</title>
        <authorList>
            <person name="Prole J.R."/>
            <person name="Goodfellow M."/>
            <person name="Allenby N."/>
            <person name="Ward A.C."/>
        </authorList>
    </citation>
    <scope>NUCLEOTIDE SEQUENCE</scope>
    <source>
        <strain evidence="1">MS2.AVA.5</strain>
    </source>
</reference>
<accession>A0ACC6Q6D8</accession>
<dbReference type="EMBL" id="JBBKAJ010000022">
    <property type="protein sequence ID" value="MEJ8639167.1"/>
    <property type="molecule type" value="Genomic_DNA"/>
</dbReference>
<sequence length="268" mass="27624">MADLLAISGDGVPVTALDEGEGPPLLVVHPGGGPATSWNGVTAHLADRFRVVRVNRRIYVSPRSTPPLKHSLRTETADVLAIAGLLDGPLILVGHSSGAVVALETALRSPALFAGVIAYEPPMPTRSPAAGEAGHRARAALDASDPAEAMRIHLRDIAGMPAASVDAILADGPARDALAAYAPAQITDNEAIDALGVGIDRYRQLSLPTTLIQGDRSPAHLHERVSDLATTLPNAHVITLPGQGHTAHRDAPGVLARVIGEAAGAVSR</sequence>
<organism evidence="1 2">
    <name type="scientific">Streptomyces achmelvichensis</name>
    <dbReference type="NCBI Taxonomy" id="3134111"/>
    <lineage>
        <taxon>Bacteria</taxon>
        <taxon>Bacillati</taxon>
        <taxon>Actinomycetota</taxon>
        <taxon>Actinomycetes</taxon>
        <taxon>Kitasatosporales</taxon>
        <taxon>Streptomycetaceae</taxon>
        <taxon>Streptomyces</taxon>
    </lineage>
</organism>
<keyword evidence="1" id="KW-0378">Hydrolase</keyword>
<comment type="caution">
    <text evidence="1">The sequence shown here is derived from an EMBL/GenBank/DDBJ whole genome shotgun (WGS) entry which is preliminary data.</text>
</comment>
<protein>
    <submittedName>
        <fullName evidence="1">Alpha/beta hydrolase</fullName>
    </submittedName>
</protein>
<evidence type="ECO:0000313" key="2">
    <source>
        <dbReference type="Proteomes" id="UP001377168"/>
    </source>
</evidence>
<name>A0ACC6Q6D8_9ACTN</name>